<evidence type="ECO:0000313" key="12">
    <source>
        <dbReference type="Proteomes" id="UP001633002"/>
    </source>
</evidence>
<feature type="repeat" description="ANK" evidence="7">
    <location>
        <begin position="538"/>
        <end position="562"/>
    </location>
</feature>
<dbReference type="Proteomes" id="UP001633002">
    <property type="component" value="Unassembled WGS sequence"/>
</dbReference>
<accession>A0ABD3HX22</accession>
<dbReference type="InterPro" id="IPR036770">
    <property type="entry name" value="Ankyrin_rpt-contain_sf"/>
</dbReference>
<evidence type="ECO:0000259" key="10">
    <source>
        <dbReference type="Pfam" id="PF13962"/>
    </source>
</evidence>
<dbReference type="InterPro" id="IPR026961">
    <property type="entry name" value="PGG_dom"/>
</dbReference>
<feature type="compositionally biased region" description="Low complexity" evidence="8">
    <location>
        <begin position="136"/>
        <end position="153"/>
    </location>
</feature>
<dbReference type="SMART" id="SM00248">
    <property type="entry name" value="ANK"/>
    <property type="match status" value="2"/>
</dbReference>
<evidence type="ECO:0000256" key="6">
    <source>
        <dbReference type="ARBA" id="ARBA00023136"/>
    </source>
</evidence>
<evidence type="ECO:0000313" key="11">
    <source>
        <dbReference type="EMBL" id="KAL3695391.1"/>
    </source>
</evidence>
<keyword evidence="3" id="KW-0677">Repeat</keyword>
<name>A0ABD3HX22_9MARC</name>
<protein>
    <recommendedName>
        <fullName evidence="10">PGG domain-containing protein</fullName>
    </recommendedName>
</protein>
<evidence type="ECO:0000256" key="7">
    <source>
        <dbReference type="PROSITE-ProRule" id="PRU00023"/>
    </source>
</evidence>
<dbReference type="EMBL" id="JBJQOH010000002">
    <property type="protein sequence ID" value="KAL3695391.1"/>
    <property type="molecule type" value="Genomic_DNA"/>
</dbReference>
<dbReference type="PROSITE" id="PS50297">
    <property type="entry name" value="ANK_REP_REGION"/>
    <property type="match status" value="1"/>
</dbReference>
<gene>
    <name evidence="11" type="ORF">R1sor_009467</name>
</gene>
<organism evidence="11 12">
    <name type="scientific">Riccia sorocarpa</name>
    <dbReference type="NCBI Taxonomy" id="122646"/>
    <lineage>
        <taxon>Eukaryota</taxon>
        <taxon>Viridiplantae</taxon>
        <taxon>Streptophyta</taxon>
        <taxon>Embryophyta</taxon>
        <taxon>Marchantiophyta</taxon>
        <taxon>Marchantiopsida</taxon>
        <taxon>Marchantiidae</taxon>
        <taxon>Marchantiales</taxon>
        <taxon>Ricciaceae</taxon>
        <taxon>Riccia</taxon>
    </lineage>
</organism>
<dbReference type="InterPro" id="IPR002110">
    <property type="entry name" value="Ankyrin_rpt"/>
</dbReference>
<keyword evidence="12" id="KW-1185">Reference proteome</keyword>
<comment type="subcellular location">
    <subcellularLocation>
        <location evidence="1">Membrane</location>
        <topology evidence="1">Multi-pass membrane protein</topology>
    </subcellularLocation>
</comment>
<keyword evidence="4 9" id="KW-1133">Transmembrane helix</keyword>
<evidence type="ECO:0000256" key="5">
    <source>
        <dbReference type="ARBA" id="ARBA00023043"/>
    </source>
</evidence>
<sequence>MGLKTLEWKILSLFKHLYEEDSNTEGVSSPKQKAAGTGPDNKDGTLGSRRSLDVMVLRDLLLAKEGDGYTGTDAVYSSGLDSLGMALIQGNGAVNTMLARAIFKVPSLFPRGHPYSKDLFSVNRIEEYAYGCTPSLGESLNSSSGPPSANSDSMLKDDGAVEPEDDPQHQDPLPCTTKEEAKSLLCDVTTRCFPELTGWLRPDMSYHDYQADSKKSSQSLSDAKGILQKQLCQLIRTWNLRAPYMPFAEYLLVEIADQWPEHNYDNDQSVDTLLQWLREQGVLNKDKGVWEYILGINDGRRTVLHYAVSSNARLHRLGAPRENLLLRLIFEFHDGHEKSFQVCDAAGRTSVQYALALGEPLFSEELIGCIMCDISWNPFRCSGWVHDGWACVISLESVHEVNGYIFFISKCPTTIQHLKVKEIGTPHAESYQDRDIFSHTCTAENIVMISPHIPDSKKRDLFVEMIFGASFDRCRFNRYCPRPVFVDGMGVKFEWFSPLQLAVLMGDGEMVELLMNVIIKSTDDPAMISTCYPFGHGSRKSALHLAAEEANPEMLRVLLETGRFDVNYDDGSGNTVLHSAVTSSDSSSRGIMLYDFLEIPEERAGVLYQPGKAETADQIKERIRHTESRRQGCINLLLQQGQDIWETNNKNRIADPGPKASPEYSLWWYEKLNQETLEQKSSFSAAAAAISVTAALIATASYVGPLQPPLGYSSEDVDQIAKVQTGMQAMRIFLVCNTLAFYLALAGIMLSLTPSLPMPQESLLGELIRMRRSVTAALLFLIVSMLLIFVAFASASLVVIPKGESWNHKWLTGSTLIVGGVICIIVWIICCTRAVRLLFPNNKHVRKFYKRWVFI</sequence>
<evidence type="ECO:0000256" key="3">
    <source>
        <dbReference type="ARBA" id="ARBA00022737"/>
    </source>
</evidence>
<evidence type="ECO:0000256" key="4">
    <source>
        <dbReference type="ARBA" id="ARBA00022989"/>
    </source>
</evidence>
<feature type="region of interest" description="Disordered" evidence="8">
    <location>
        <begin position="23"/>
        <end position="47"/>
    </location>
</feature>
<keyword evidence="5 7" id="KW-0040">ANK repeat</keyword>
<dbReference type="SUPFAM" id="SSF48403">
    <property type="entry name" value="Ankyrin repeat"/>
    <property type="match status" value="1"/>
</dbReference>
<keyword evidence="6 9" id="KW-0472">Membrane</keyword>
<dbReference type="Pfam" id="PF13962">
    <property type="entry name" value="PGG"/>
    <property type="match status" value="1"/>
</dbReference>
<feature type="transmembrane region" description="Helical" evidence="9">
    <location>
        <begin position="774"/>
        <end position="797"/>
    </location>
</feature>
<dbReference type="PANTHER" id="PTHR24186">
    <property type="entry name" value="PROTEIN PHOSPHATASE 1 REGULATORY SUBUNIT"/>
    <property type="match status" value="1"/>
</dbReference>
<evidence type="ECO:0000256" key="8">
    <source>
        <dbReference type="SAM" id="MobiDB-lite"/>
    </source>
</evidence>
<dbReference type="GO" id="GO:0016020">
    <property type="term" value="C:membrane"/>
    <property type="evidence" value="ECO:0007669"/>
    <property type="project" value="UniProtKB-SubCell"/>
</dbReference>
<proteinExistence type="predicted"/>
<evidence type="ECO:0000256" key="9">
    <source>
        <dbReference type="SAM" id="Phobius"/>
    </source>
</evidence>
<dbReference type="PROSITE" id="PS50088">
    <property type="entry name" value="ANK_REPEAT"/>
    <property type="match status" value="1"/>
</dbReference>
<reference evidence="11 12" key="1">
    <citation type="submission" date="2024-09" db="EMBL/GenBank/DDBJ databases">
        <title>Chromosome-scale assembly of Riccia sorocarpa.</title>
        <authorList>
            <person name="Paukszto L."/>
        </authorList>
    </citation>
    <scope>NUCLEOTIDE SEQUENCE [LARGE SCALE GENOMIC DNA]</scope>
    <source>
        <strain evidence="11">LP-2024</strain>
        <tissue evidence="11">Aerial parts of the thallus</tissue>
    </source>
</reference>
<dbReference type="Gene3D" id="1.25.40.20">
    <property type="entry name" value="Ankyrin repeat-containing domain"/>
    <property type="match status" value="1"/>
</dbReference>
<evidence type="ECO:0000256" key="2">
    <source>
        <dbReference type="ARBA" id="ARBA00022692"/>
    </source>
</evidence>
<evidence type="ECO:0000256" key="1">
    <source>
        <dbReference type="ARBA" id="ARBA00004141"/>
    </source>
</evidence>
<comment type="caution">
    <text evidence="11">The sequence shown here is derived from an EMBL/GenBank/DDBJ whole genome shotgun (WGS) entry which is preliminary data.</text>
</comment>
<feature type="domain" description="PGG" evidence="10">
    <location>
        <begin position="684"/>
        <end position="798"/>
    </location>
</feature>
<dbReference type="Pfam" id="PF12796">
    <property type="entry name" value="Ank_2"/>
    <property type="match status" value="1"/>
</dbReference>
<feature type="region of interest" description="Disordered" evidence="8">
    <location>
        <begin position="136"/>
        <end position="175"/>
    </location>
</feature>
<dbReference type="AlphaFoldDB" id="A0ABD3HX22"/>
<dbReference type="PANTHER" id="PTHR24186:SF38">
    <property type="entry name" value="ANKYRIN REPEAT FAMILY PROTEIN"/>
    <property type="match status" value="1"/>
</dbReference>
<feature type="transmembrane region" description="Helical" evidence="9">
    <location>
        <begin position="817"/>
        <end position="839"/>
    </location>
</feature>
<keyword evidence="2 9" id="KW-0812">Transmembrane</keyword>
<feature type="transmembrane region" description="Helical" evidence="9">
    <location>
        <begin position="732"/>
        <end position="753"/>
    </location>
</feature>